<protein>
    <submittedName>
        <fullName evidence="5">AraC family transcriptional regulator</fullName>
    </submittedName>
</protein>
<evidence type="ECO:0000313" key="5">
    <source>
        <dbReference type="EMBL" id="RFU94730.1"/>
    </source>
</evidence>
<reference evidence="5 6" key="2">
    <citation type="submission" date="2018-09" db="EMBL/GenBank/DDBJ databases">
        <title>Genome of Sphaerochaeta halotolerans strain 4-11.</title>
        <authorList>
            <person name="Nazina T.N."/>
            <person name="Sokolova D.S."/>
        </authorList>
    </citation>
    <scope>NUCLEOTIDE SEQUENCE [LARGE SCALE GENOMIC DNA]</scope>
    <source>
        <strain evidence="5 6">4-11</strain>
    </source>
</reference>
<dbReference type="RefSeq" id="WP_117330425.1">
    <property type="nucleotide sequence ID" value="NZ_QUWK01000007.1"/>
</dbReference>
<reference evidence="6" key="1">
    <citation type="submission" date="2018-08" db="EMBL/GenBank/DDBJ databases">
        <authorList>
            <person name="Grouzdev D.S."/>
            <person name="Krutkina M.S."/>
        </authorList>
    </citation>
    <scope>NUCLEOTIDE SEQUENCE [LARGE SCALE GENOMIC DNA]</scope>
    <source>
        <strain evidence="6">4-11</strain>
    </source>
</reference>
<dbReference type="GO" id="GO:0003700">
    <property type="term" value="F:DNA-binding transcription factor activity"/>
    <property type="evidence" value="ECO:0007669"/>
    <property type="project" value="InterPro"/>
</dbReference>
<organism evidence="5 6">
    <name type="scientific">Sphaerochaeta halotolerans</name>
    <dbReference type="NCBI Taxonomy" id="2293840"/>
    <lineage>
        <taxon>Bacteria</taxon>
        <taxon>Pseudomonadati</taxon>
        <taxon>Spirochaetota</taxon>
        <taxon>Spirochaetia</taxon>
        <taxon>Spirochaetales</taxon>
        <taxon>Sphaerochaetaceae</taxon>
        <taxon>Sphaerochaeta</taxon>
    </lineage>
</organism>
<dbReference type="Gene3D" id="1.10.10.60">
    <property type="entry name" value="Homeodomain-like"/>
    <property type="match status" value="2"/>
</dbReference>
<dbReference type="InterPro" id="IPR014710">
    <property type="entry name" value="RmlC-like_jellyroll"/>
</dbReference>
<dbReference type="PROSITE" id="PS00041">
    <property type="entry name" value="HTH_ARAC_FAMILY_1"/>
    <property type="match status" value="1"/>
</dbReference>
<dbReference type="PANTHER" id="PTHR43280">
    <property type="entry name" value="ARAC-FAMILY TRANSCRIPTIONAL REGULATOR"/>
    <property type="match status" value="1"/>
</dbReference>
<dbReference type="PROSITE" id="PS01124">
    <property type="entry name" value="HTH_ARAC_FAMILY_2"/>
    <property type="match status" value="1"/>
</dbReference>
<dbReference type="GO" id="GO:0043565">
    <property type="term" value="F:sequence-specific DNA binding"/>
    <property type="evidence" value="ECO:0007669"/>
    <property type="project" value="InterPro"/>
</dbReference>
<dbReference type="SMART" id="SM00342">
    <property type="entry name" value="HTH_ARAC"/>
    <property type="match status" value="1"/>
</dbReference>
<keyword evidence="6" id="KW-1185">Reference proteome</keyword>
<sequence length="263" mass="30487">MELLDAVFVFQMHEEQELLWHQRVHNHEPGQFEVHYFVSGCGTFSNAQSRYTISPGSLFVTTGGTVHAIEADRQAGLTYYATLISCPEEQNLVSKLEKMNPIRLGNNWRFFFEEVRDKGLSQLRELRISACYQMLGLLYNLAAGTKLEENQGENVHLEKAIRYMQRHVFDNLNLQMIADHVQLDPSYFVRLFKKRMNTTPMRYYSNLQLEAARALLTSTTQSIKEISEKLQFCSEFHFSKRFKQSTGSSPSSYRKTHLQLLGI</sequence>
<comment type="caution">
    <text evidence="5">The sequence shown here is derived from an EMBL/GenBank/DDBJ whole genome shotgun (WGS) entry which is preliminary data.</text>
</comment>
<dbReference type="SUPFAM" id="SSF46689">
    <property type="entry name" value="Homeodomain-like"/>
    <property type="match status" value="2"/>
</dbReference>
<dbReference type="Gene3D" id="2.60.120.10">
    <property type="entry name" value="Jelly Rolls"/>
    <property type="match status" value="1"/>
</dbReference>
<proteinExistence type="predicted"/>
<dbReference type="InterPro" id="IPR037923">
    <property type="entry name" value="HTH-like"/>
</dbReference>
<dbReference type="InterPro" id="IPR003313">
    <property type="entry name" value="AraC-bd"/>
</dbReference>
<dbReference type="Proteomes" id="UP000264002">
    <property type="component" value="Unassembled WGS sequence"/>
</dbReference>
<dbReference type="InterPro" id="IPR009057">
    <property type="entry name" value="Homeodomain-like_sf"/>
</dbReference>
<keyword evidence="3" id="KW-0804">Transcription</keyword>
<feature type="domain" description="HTH araC/xylS-type" evidence="4">
    <location>
        <begin position="158"/>
        <end position="256"/>
    </location>
</feature>
<dbReference type="InterPro" id="IPR018060">
    <property type="entry name" value="HTH_AraC"/>
</dbReference>
<keyword evidence="1" id="KW-0805">Transcription regulation</keyword>
<dbReference type="Pfam" id="PF02311">
    <property type="entry name" value="AraC_binding"/>
    <property type="match status" value="1"/>
</dbReference>
<evidence type="ECO:0000256" key="1">
    <source>
        <dbReference type="ARBA" id="ARBA00023015"/>
    </source>
</evidence>
<name>A0A372MHS5_9SPIR</name>
<dbReference type="EMBL" id="QUWK01000007">
    <property type="protein sequence ID" value="RFU94730.1"/>
    <property type="molecule type" value="Genomic_DNA"/>
</dbReference>
<keyword evidence="2" id="KW-0238">DNA-binding</keyword>
<dbReference type="OrthoDB" id="328780at2"/>
<dbReference type="AlphaFoldDB" id="A0A372MHS5"/>
<dbReference type="PANTHER" id="PTHR43280:SF28">
    <property type="entry name" value="HTH-TYPE TRANSCRIPTIONAL ACTIVATOR RHAS"/>
    <property type="match status" value="1"/>
</dbReference>
<evidence type="ECO:0000256" key="3">
    <source>
        <dbReference type="ARBA" id="ARBA00023163"/>
    </source>
</evidence>
<evidence type="ECO:0000313" key="6">
    <source>
        <dbReference type="Proteomes" id="UP000264002"/>
    </source>
</evidence>
<dbReference type="Pfam" id="PF12833">
    <property type="entry name" value="HTH_18"/>
    <property type="match status" value="1"/>
</dbReference>
<evidence type="ECO:0000256" key="2">
    <source>
        <dbReference type="ARBA" id="ARBA00023125"/>
    </source>
</evidence>
<evidence type="ECO:0000259" key="4">
    <source>
        <dbReference type="PROSITE" id="PS01124"/>
    </source>
</evidence>
<dbReference type="SUPFAM" id="SSF51215">
    <property type="entry name" value="Regulatory protein AraC"/>
    <property type="match status" value="1"/>
</dbReference>
<accession>A0A372MHS5</accession>
<dbReference type="InterPro" id="IPR018062">
    <property type="entry name" value="HTH_AraC-typ_CS"/>
</dbReference>
<gene>
    <name evidence="5" type="ORF">DYP60_07685</name>
</gene>